<evidence type="ECO:0000313" key="3">
    <source>
        <dbReference type="EMBL" id="CAB4861873.1"/>
    </source>
</evidence>
<dbReference type="InterPro" id="IPR034660">
    <property type="entry name" value="DinB/YfiT-like"/>
</dbReference>
<dbReference type="EMBL" id="CAFBLT010000001">
    <property type="protein sequence ID" value="CAB4861873.1"/>
    <property type="molecule type" value="Genomic_DNA"/>
</dbReference>
<name>A0A6J7D3Z5_9ZZZZ</name>
<organism evidence="3">
    <name type="scientific">freshwater metagenome</name>
    <dbReference type="NCBI Taxonomy" id="449393"/>
    <lineage>
        <taxon>unclassified sequences</taxon>
        <taxon>metagenomes</taxon>
        <taxon>ecological metagenomes</taxon>
    </lineage>
</organism>
<dbReference type="GO" id="GO:0046872">
    <property type="term" value="F:metal ion binding"/>
    <property type="evidence" value="ECO:0007669"/>
    <property type="project" value="InterPro"/>
</dbReference>
<protein>
    <submittedName>
        <fullName evidence="3">Unannotated protein</fullName>
    </submittedName>
</protein>
<feature type="domain" description="Mycothiol-dependent maleylpyruvate isomerase metal-binding" evidence="1">
    <location>
        <begin position="15"/>
        <end position="151"/>
    </location>
</feature>
<dbReference type="InterPro" id="IPR017517">
    <property type="entry name" value="Maleyloyr_isom"/>
</dbReference>
<evidence type="ECO:0000313" key="2">
    <source>
        <dbReference type="EMBL" id="CAB4828110.1"/>
    </source>
</evidence>
<dbReference type="EMBL" id="CAFBPM010000020">
    <property type="protein sequence ID" value="CAB5030263.1"/>
    <property type="molecule type" value="Genomic_DNA"/>
</dbReference>
<dbReference type="SUPFAM" id="SSF109854">
    <property type="entry name" value="DinB/YfiT-like putative metalloenzymes"/>
    <property type="match status" value="1"/>
</dbReference>
<gene>
    <name evidence="2" type="ORF">UFOPK3164_00904</name>
    <name evidence="3" type="ORF">UFOPK3427_00236</name>
    <name evidence="4" type="ORF">UFOPK4112_01569</name>
</gene>
<dbReference type="InterPro" id="IPR024344">
    <property type="entry name" value="MDMPI_metal-binding"/>
</dbReference>
<evidence type="ECO:0000259" key="1">
    <source>
        <dbReference type="Pfam" id="PF11716"/>
    </source>
</evidence>
<reference evidence="3" key="1">
    <citation type="submission" date="2020-05" db="EMBL/GenBank/DDBJ databases">
        <authorList>
            <person name="Chiriac C."/>
            <person name="Salcher M."/>
            <person name="Ghai R."/>
            <person name="Kavagutti S V."/>
        </authorList>
    </citation>
    <scope>NUCLEOTIDE SEQUENCE</scope>
</reference>
<dbReference type="EMBL" id="CAFABE010000036">
    <property type="protein sequence ID" value="CAB4828110.1"/>
    <property type="molecule type" value="Genomic_DNA"/>
</dbReference>
<dbReference type="Gene3D" id="1.20.120.450">
    <property type="entry name" value="dinb family like domain"/>
    <property type="match status" value="1"/>
</dbReference>
<proteinExistence type="predicted"/>
<dbReference type="Pfam" id="PF11716">
    <property type="entry name" value="MDMPI_N"/>
    <property type="match status" value="1"/>
</dbReference>
<accession>A0A6J7D3Z5</accession>
<dbReference type="NCBIfam" id="TIGR03083">
    <property type="entry name" value="maleylpyruvate isomerase family mycothiol-dependent enzyme"/>
    <property type="match status" value="1"/>
</dbReference>
<sequence>MDDLRTDEVIDGLDSVWSSTLEATNGLSPEQWATPTACPGWDVQDQLAHLVGIERSLQGVESPKIELGERGYLKNPIGEMNEQWVEFLRTRSGNDVRDEFATVTAERLASLRSFSEETFDEIGWSPVGQVPMRKFMEIRIMDSWLHEQDIRFALDRPGGRNGIGEAVTIGRVDLALGVVVGKGSGAKEGESVAFEIEGPLGGRRRIEIVEGRAKPMEGPVATCTISMSQETYVRRFGGRISPEAALSAEGTKITGNATMGAASLRALSVMI</sequence>
<evidence type="ECO:0000313" key="4">
    <source>
        <dbReference type="EMBL" id="CAB5030263.1"/>
    </source>
</evidence>
<dbReference type="AlphaFoldDB" id="A0A6J7D3Z5"/>